<sequence length="365" mass="39529">MSAMLSRRHLLHAAPALLGGALPSLLRAQPGEATSASPALQALIAGARQEGRIHSLGMPDDWANWRAVWADLQRLYGLVHVDTDMSSAEEIAKMEAERSNATADIGDVGFEFGPIAKARGLTRPYKPSTWAQVPDWAKDADGHWALAYTGTLAFAVNRRRVKDIPRSWQALLASDARVLVGEVGRAAQSNAAVLAAAIALGGDETRLAPALAAFARLSAQRRLVHVNGSPALMERAEADVFLLWDFNALSYRKKLPNAADYEVLIPSDGSVTSGYTTLLNRYAPHPNAAQLTREFIFSDAGQLHLARGHARPIRIDHLSLPADVTATLLPAAQYAKARALKPTVWTEEVKKLPRAWQREVLGAGR</sequence>
<dbReference type="InterPro" id="IPR006311">
    <property type="entry name" value="TAT_signal"/>
</dbReference>
<dbReference type="Gene3D" id="3.40.190.10">
    <property type="entry name" value="Periplasmic binding protein-like II"/>
    <property type="match status" value="2"/>
</dbReference>
<dbReference type="RefSeq" id="WP_232309911.1">
    <property type="nucleotide sequence ID" value="NZ_CP013729.1"/>
</dbReference>
<dbReference type="Proteomes" id="UP000060699">
    <property type="component" value="Chromosome"/>
</dbReference>
<gene>
    <name evidence="1" type="ORF">RD2015_626</name>
</gene>
<dbReference type="Pfam" id="PF13343">
    <property type="entry name" value="SBP_bac_6"/>
    <property type="match status" value="1"/>
</dbReference>
<dbReference type="KEGG" id="rdp:RD2015_626"/>
<dbReference type="AlphaFoldDB" id="A0A0U3MQC7"/>
<dbReference type="PANTHER" id="PTHR30006">
    <property type="entry name" value="THIAMINE-BINDING PERIPLASMIC PROTEIN-RELATED"/>
    <property type="match status" value="1"/>
</dbReference>
<dbReference type="GO" id="GO:0030976">
    <property type="term" value="F:thiamine pyrophosphate binding"/>
    <property type="evidence" value="ECO:0007669"/>
    <property type="project" value="TreeGrafter"/>
</dbReference>
<dbReference type="PANTHER" id="PTHR30006:SF2">
    <property type="entry name" value="ABC TRANSPORTER SUBSTRATE-BINDING PROTEIN"/>
    <property type="match status" value="1"/>
</dbReference>
<dbReference type="GO" id="GO:0030288">
    <property type="term" value="C:outer membrane-bounded periplasmic space"/>
    <property type="evidence" value="ECO:0007669"/>
    <property type="project" value="TreeGrafter"/>
</dbReference>
<protein>
    <submittedName>
        <fullName evidence="1">Putative ABC transporter, periplasmic substrate-binding protein</fullName>
    </submittedName>
</protein>
<name>A0A0U3MQC7_9BURK</name>
<dbReference type="SUPFAM" id="SSF53850">
    <property type="entry name" value="Periplasmic binding protein-like II"/>
    <property type="match status" value="1"/>
</dbReference>
<reference evidence="1 2" key="1">
    <citation type="submission" date="2015-12" db="EMBL/GenBank/DDBJ databases">
        <title>Complete genome of Roseateles depolymerans KCTC 42856.</title>
        <authorList>
            <person name="Kim K.M."/>
        </authorList>
    </citation>
    <scope>NUCLEOTIDE SEQUENCE [LARGE SCALE GENOMIC DNA]</scope>
    <source>
        <strain evidence="1 2">KCTC 42856</strain>
    </source>
</reference>
<organism evidence="1 2">
    <name type="scientific">Roseateles depolymerans</name>
    <dbReference type="NCBI Taxonomy" id="76731"/>
    <lineage>
        <taxon>Bacteria</taxon>
        <taxon>Pseudomonadati</taxon>
        <taxon>Pseudomonadota</taxon>
        <taxon>Betaproteobacteria</taxon>
        <taxon>Burkholderiales</taxon>
        <taxon>Sphaerotilaceae</taxon>
        <taxon>Roseateles</taxon>
    </lineage>
</organism>
<dbReference type="PROSITE" id="PS51318">
    <property type="entry name" value="TAT"/>
    <property type="match status" value="1"/>
</dbReference>
<evidence type="ECO:0000313" key="2">
    <source>
        <dbReference type="Proteomes" id="UP000060699"/>
    </source>
</evidence>
<dbReference type="EMBL" id="CP013729">
    <property type="protein sequence ID" value="ALV05123.1"/>
    <property type="molecule type" value="Genomic_DNA"/>
</dbReference>
<keyword evidence="2" id="KW-1185">Reference proteome</keyword>
<proteinExistence type="predicted"/>
<dbReference type="GO" id="GO:0015888">
    <property type="term" value="P:thiamine transport"/>
    <property type="evidence" value="ECO:0007669"/>
    <property type="project" value="TreeGrafter"/>
</dbReference>
<dbReference type="STRING" id="76731.RD2015_626"/>
<accession>A0A0U3MQC7</accession>
<evidence type="ECO:0000313" key="1">
    <source>
        <dbReference type="EMBL" id="ALV05123.1"/>
    </source>
</evidence>
<dbReference type="GO" id="GO:0030975">
    <property type="term" value="F:thiamine binding"/>
    <property type="evidence" value="ECO:0007669"/>
    <property type="project" value="TreeGrafter"/>
</dbReference>